<dbReference type="PROSITE" id="PS50110">
    <property type="entry name" value="RESPONSE_REGULATORY"/>
    <property type="match status" value="1"/>
</dbReference>
<dbReference type="Pfam" id="PF00072">
    <property type="entry name" value="Response_reg"/>
    <property type="match status" value="1"/>
</dbReference>
<name>A0A238YJ48_HALVU</name>
<proteinExistence type="predicted"/>
<reference evidence="3 4" key="1">
    <citation type="submission" date="2017-06" db="EMBL/GenBank/DDBJ databases">
        <authorList>
            <person name="Kim H.J."/>
            <person name="Triplett B.A."/>
        </authorList>
    </citation>
    <scope>NUCLEOTIDE SEQUENCE [LARGE SCALE GENOMIC DNA]</scope>
    <source>
        <strain evidence="3 4">DSM 8800</strain>
    </source>
</reference>
<feature type="domain" description="Response regulatory" evidence="2">
    <location>
        <begin position="6"/>
        <end position="121"/>
    </location>
</feature>
<dbReference type="SUPFAM" id="SSF52172">
    <property type="entry name" value="CheY-like"/>
    <property type="match status" value="1"/>
</dbReference>
<dbReference type="EMBL" id="FZNQ01000048">
    <property type="protein sequence ID" value="SNR70828.1"/>
    <property type="molecule type" value="Genomic_DNA"/>
</dbReference>
<keyword evidence="4" id="KW-1185">Reference proteome</keyword>
<dbReference type="RefSeq" id="WP_179213715.1">
    <property type="nucleotide sequence ID" value="NZ_FZNQ01000048.1"/>
</dbReference>
<protein>
    <submittedName>
        <fullName evidence="3">Response regulator receiver domain-containing protein</fullName>
    </submittedName>
</protein>
<dbReference type="Proteomes" id="UP000198397">
    <property type="component" value="Unassembled WGS sequence"/>
</dbReference>
<accession>A0A238YJ48</accession>
<dbReference type="GO" id="GO:0000160">
    <property type="term" value="P:phosphorelay signal transduction system"/>
    <property type="evidence" value="ECO:0007669"/>
    <property type="project" value="InterPro"/>
</dbReference>
<evidence type="ECO:0000259" key="2">
    <source>
        <dbReference type="PROSITE" id="PS50110"/>
    </source>
</evidence>
<evidence type="ECO:0000256" key="1">
    <source>
        <dbReference type="PROSITE-ProRule" id="PRU00169"/>
    </source>
</evidence>
<dbReference type="CDD" id="cd00156">
    <property type="entry name" value="REC"/>
    <property type="match status" value="1"/>
</dbReference>
<evidence type="ECO:0000313" key="4">
    <source>
        <dbReference type="Proteomes" id="UP000198397"/>
    </source>
</evidence>
<evidence type="ECO:0000313" key="3">
    <source>
        <dbReference type="EMBL" id="SNR70828.1"/>
    </source>
</evidence>
<dbReference type="OrthoDB" id="342216at2157"/>
<dbReference type="AlphaFoldDB" id="A0A238YJ48"/>
<dbReference type="Gene3D" id="3.40.50.2300">
    <property type="match status" value="1"/>
</dbReference>
<comment type="caution">
    <text evidence="1">Lacks conserved residue(s) required for the propagation of feature annotation.</text>
</comment>
<dbReference type="InterPro" id="IPR011006">
    <property type="entry name" value="CheY-like_superfamily"/>
</dbReference>
<dbReference type="InterPro" id="IPR001789">
    <property type="entry name" value="Sig_transdc_resp-reg_receiver"/>
</dbReference>
<organism evidence="3 4">
    <name type="scientific">Halorubrum vacuolatum</name>
    <name type="common">Natronobacterium vacuolatum</name>
    <dbReference type="NCBI Taxonomy" id="63740"/>
    <lineage>
        <taxon>Archaea</taxon>
        <taxon>Methanobacteriati</taxon>
        <taxon>Methanobacteriota</taxon>
        <taxon>Stenosarchaea group</taxon>
        <taxon>Halobacteria</taxon>
        <taxon>Halobacteriales</taxon>
        <taxon>Haloferacaceae</taxon>
        <taxon>Halorubrum</taxon>
    </lineage>
</organism>
<sequence>METQHQILFVYDNAAALEARTEILNTYTQLRVKMATNVAEARSELLRDRYDCVISGYTYRNSTGLEFLREVREDHPTLPFLLLADELHPDIIRDAFDAELTDYVTPQICQASYDLLVHRIEQAIELVKDPIQKQDTNRLAINGNSA</sequence>
<gene>
    <name evidence="3" type="ORF">SAMN06264855_1483</name>
</gene>